<keyword evidence="2" id="KW-1185">Reference proteome</keyword>
<accession>A0ACB9EKL9</accession>
<dbReference type="Proteomes" id="UP001055879">
    <property type="component" value="Linkage Group LG02"/>
</dbReference>
<comment type="caution">
    <text evidence="1">The sequence shown here is derived from an EMBL/GenBank/DDBJ whole genome shotgun (WGS) entry which is preliminary data.</text>
</comment>
<proteinExistence type="predicted"/>
<name>A0ACB9EKL9_ARCLA</name>
<evidence type="ECO:0000313" key="2">
    <source>
        <dbReference type="Proteomes" id="UP001055879"/>
    </source>
</evidence>
<dbReference type="EMBL" id="CM042048">
    <property type="protein sequence ID" value="KAI3759377.1"/>
    <property type="molecule type" value="Genomic_DNA"/>
</dbReference>
<reference evidence="2" key="1">
    <citation type="journal article" date="2022" name="Mol. Ecol. Resour.">
        <title>The genomes of chicory, endive, great burdock and yacon provide insights into Asteraceae palaeo-polyploidization history and plant inulin production.</title>
        <authorList>
            <person name="Fan W."/>
            <person name="Wang S."/>
            <person name="Wang H."/>
            <person name="Wang A."/>
            <person name="Jiang F."/>
            <person name="Liu H."/>
            <person name="Zhao H."/>
            <person name="Xu D."/>
            <person name="Zhang Y."/>
        </authorList>
    </citation>
    <scope>NUCLEOTIDE SEQUENCE [LARGE SCALE GENOMIC DNA]</scope>
    <source>
        <strain evidence="2">cv. Niubang</strain>
    </source>
</reference>
<organism evidence="1 2">
    <name type="scientific">Arctium lappa</name>
    <name type="common">Greater burdock</name>
    <name type="synonym">Lappa major</name>
    <dbReference type="NCBI Taxonomy" id="4217"/>
    <lineage>
        <taxon>Eukaryota</taxon>
        <taxon>Viridiplantae</taxon>
        <taxon>Streptophyta</taxon>
        <taxon>Embryophyta</taxon>
        <taxon>Tracheophyta</taxon>
        <taxon>Spermatophyta</taxon>
        <taxon>Magnoliopsida</taxon>
        <taxon>eudicotyledons</taxon>
        <taxon>Gunneridae</taxon>
        <taxon>Pentapetalae</taxon>
        <taxon>asterids</taxon>
        <taxon>campanulids</taxon>
        <taxon>Asterales</taxon>
        <taxon>Asteraceae</taxon>
        <taxon>Carduoideae</taxon>
        <taxon>Cardueae</taxon>
        <taxon>Arctiinae</taxon>
        <taxon>Arctium</taxon>
    </lineage>
</organism>
<sequence>MHKVGIKLYNLVLKGTEESLLKVAMEYLCMMFEPEKVTHRIKDLHHECGFKRINQWMLFEICGVYMITIDNCYHEYFLVDKVYDHSKEKLKGMLNAKLVCAKGSEMARIKVSAAYEMKTKYGMKTAV</sequence>
<evidence type="ECO:0000313" key="1">
    <source>
        <dbReference type="EMBL" id="KAI3759377.1"/>
    </source>
</evidence>
<reference evidence="1 2" key="2">
    <citation type="journal article" date="2022" name="Mol. Ecol. Resour.">
        <title>The genomes of chicory, endive, great burdock and yacon provide insights into Asteraceae paleo-polyploidization history and plant inulin production.</title>
        <authorList>
            <person name="Fan W."/>
            <person name="Wang S."/>
            <person name="Wang H."/>
            <person name="Wang A."/>
            <person name="Jiang F."/>
            <person name="Liu H."/>
            <person name="Zhao H."/>
            <person name="Xu D."/>
            <person name="Zhang Y."/>
        </authorList>
    </citation>
    <scope>NUCLEOTIDE SEQUENCE [LARGE SCALE GENOMIC DNA]</scope>
    <source>
        <strain evidence="2">cv. Niubang</strain>
    </source>
</reference>
<gene>
    <name evidence="1" type="ORF">L6452_07143</name>
</gene>
<protein>
    <submittedName>
        <fullName evidence="1">Uncharacterized protein</fullName>
    </submittedName>
</protein>